<dbReference type="RefSeq" id="WP_096376565.1">
    <property type="nucleotide sequence ID" value="NZ_AP014940.1"/>
</dbReference>
<dbReference type="KEGG" id="lem:LEN_0570"/>
<evidence type="ECO:0000313" key="2">
    <source>
        <dbReference type="Proteomes" id="UP000218824"/>
    </source>
</evidence>
<sequence length="128" mass="14296">MSLSQVHNEIARLDGYLAGIAASNGCIRNYSANAFLVQSVEPETSLEQAITGLYPRRTEFVLGKGERLPRGFGSLERDIQPFLVRELASASSTSLTDLRRYLSFRVLDMLWYVVEVQLGVPQWSATEV</sequence>
<dbReference type="EMBL" id="AP014940">
    <property type="protein sequence ID" value="BAV96057.1"/>
    <property type="molecule type" value="Genomic_DNA"/>
</dbReference>
<accession>A0AAU9AMQ9</accession>
<dbReference type="AlphaFoldDB" id="A0AAU9AMQ9"/>
<protein>
    <submittedName>
        <fullName evidence="1">Uncharacterized protein</fullName>
    </submittedName>
</protein>
<organism evidence="1 2">
    <name type="scientific">Lysobacter enzymogenes</name>
    <dbReference type="NCBI Taxonomy" id="69"/>
    <lineage>
        <taxon>Bacteria</taxon>
        <taxon>Pseudomonadati</taxon>
        <taxon>Pseudomonadota</taxon>
        <taxon>Gammaproteobacteria</taxon>
        <taxon>Lysobacterales</taxon>
        <taxon>Lysobacteraceae</taxon>
        <taxon>Lysobacter</taxon>
    </lineage>
</organism>
<reference evidence="1 2" key="1">
    <citation type="journal article" date="2017" name="DNA Res.">
        <title>Complete genome sequence and expression profile of the commercial lytic enzyme producer Lysobacter enzymogenes M497-1.</title>
        <authorList>
            <person name="Takami H."/>
            <person name="Toyoda A."/>
            <person name="Uchiyama I."/>
            <person name="Itoh T."/>
            <person name="Takaki Y."/>
            <person name="Arai W."/>
            <person name="Nishi S."/>
            <person name="Kawai M."/>
            <person name="Shinya K."/>
            <person name="Ikeda H."/>
        </authorList>
    </citation>
    <scope>NUCLEOTIDE SEQUENCE [LARGE SCALE GENOMIC DNA]</scope>
    <source>
        <strain evidence="1 2">M497-1</strain>
    </source>
</reference>
<proteinExistence type="predicted"/>
<name>A0AAU9AMQ9_LYSEN</name>
<dbReference type="Proteomes" id="UP000218824">
    <property type="component" value="Chromosome"/>
</dbReference>
<evidence type="ECO:0000313" key="1">
    <source>
        <dbReference type="EMBL" id="BAV96057.1"/>
    </source>
</evidence>
<dbReference type="GeneID" id="83062473"/>
<gene>
    <name evidence="1" type="ORF">LEN_0570</name>
</gene>